<dbReference type="Pfam" id="PF02625">
    <property type="entry name" value="XdhC_CoxI"/>
    <property type="match status" value="1"/>
</dbReference>
<accession>A0A0N9UWX6</accession>
<proteinExistence type="predicted"/>
<feature type="domain" description="XdhC- CoxI" evidence="1">
    <location>
        <begin position="18"/>
        <end position="83"/>
    </location>
</feature>
<reference evidence="3 4" key="1">
    <citation type="journal article" date="2015" name="Genome Announc.">
        <title>Complete Genome Sequence of Polypropylene Glycol- and Polyethylene Glycol-Degrading Sphingopyxis macrogoltabida Strain EY-1.</title>
        <authorList>
            <person name="Ohtsubo Y."/>
            <person name="Nagata Y."/>
            <person name="Numata M."/>
            <person name="Tsuchikane K."/>
            <person name="Hosoyama A."/>
            <person name="Yamazoe A."/>
            <person name="Tsuda M."/>
            <person name="Fujita N."/>
            <person name="Kawai F."/>
        </authorList>
    </citation>
    <scope>NUCLEOTIDE SEQUENCE [LARGE SCALE GENOMIC DNA]</scope>
    <source>
        <strain evidence="3 4">EY-1</strain>
    </source>
</reference>
<dbReference type="EMBL" id="CP012700">
    <property type="protein sequence ID" value="ALH79432.1"/>
    <property type="molecule type" value="Genomic_DNA"/>
</dbReference>
<dbReference type="Proteomes" id="UP000058074">
    <property type="component" value="Chromosome"/>
</dbReference>
<dbReference type="InterPro" id="IPR052698">
    <property type="entry name" value="MoCofactor_Util/Proc"/>
</dbReference>
<evidence type="ECO:0000313" key="4">
    <source>
        <dbReference type="Proteomes" id="UP000058074"/>
    </source>
</evidence>
<organism evidence="3 4">
    <name type="scientific">Sphingopyxis macrogoltabida</name>
    <name type="common">Sphingomonas macrogoltabidus</name>
    <dbReference type="NCBI Taxonomy" id="33050"/>
    <lineage>
        <taxon>Bacteria</taxon>
        <taxon>Pseudomonadati</taxon>
        <taxon>Pseudomonadota</taxon>
        <taxon>Alphaproteobacteria</taxon>
        <taxon>Sphingomonadales</taxon>
        <taxon>Sphingomonadaceae</taxon>
        <taxon>Sphingopyxis</taxon>
    </lineage>
</organism>
<sequence>MIATTPADILRFAAARIDEGRGIVLVTLTHVEGSSPRAIGAQMAVAEDGRYAGSFSGGCIEAAVVAEAVGTLADGRAKLVRFGAGSPYLDIRLPCGSGIDLLFNPHPDPAALARVLARHDRREPAALRLSHEGVSVDDAMASGWKGDGFHIRYLPGLRLLAMGQGEELTALARLAAGFGAEACAVSPDRGALAGLTAEGIDTVEWIARAHLPPFASDPWTAFVSVFHDRDWEEELLPRALGLPGFYVGAIGSPRTQAIRRDALRSAGTPDHLIRRLRKTVGLIPATRDPATLALSILSEIVKEYHAVHATSAVIEPSGVDIPA</sequence>
<dbReference type="InterPro" id="IPR003777">
    <property type="entry name" value="XdhC_CoxI"/>
</dbReference>
<dbReference type="KEGG" id="smag:AN936_03330"/>
<name>A0A0N9UWX6_SPHMC</name>
<gene>
    <name evidence="3" type="ORF">AN936_03330</name>
</gene>
<dbReference type="AlphaFoldDB" id="A0A0N9UWX6"/>
<dbReference type="Pfam" id="PF13478">
    <property type="entry name" value="XdhC_C"/>
    <property type="match status" value="1"/>
</dbReference>
<dbReference type="OrthoDB" id="9815497at2"/>
<dbReference type="Gene3D" id="3.40.50.720">
    <property type="entry name" value="NAD(P)-binding Rossmann-like Domain"/>
    <property type="match status" value="1"/>
</dbReference>
<protein>
    <submittedName>
        <fullName evidence="3">Xanthine dehydrogenase</fullName>
    </submittedName>
</protein>
<dbReference type="InterPro" id="IPR027051">
    <property type="entry name" value="XdhC_Rossmann_dom"/>
</dbReference>
<dbReference type="PANTHER" id="PTHR30388">
    <property type="entry name" value="ALDEHYDE OXIDOREDUCTASE MOLYBDENUM COFACTOR ASSEMBLY PROTEIN"/>
    <property type="match status" value="1"/>
</dbReference>
<evidence type="ECO:0000259" key="2">
    <source>
        <dbReference type="Pfam" id="PF13478"/>
    </source>
</evidence>
<evidence type="ECO:0000259" key="1">
    <source>
        <dbReference type="Pfam" id="PF02625"/>
    </source>
</evidence>
<feature type="domain" description="XdhC Rossmann" evidence="2">
    <location>
        <begin position="159"/>
        <end position="300"/>
    </location>
</feature>
<dbReference type="PATRIC" id="fig|33050.5.peg.694"/>
<evidence type="ECO:0000313" key="3">
    <source>
        <dbReference type="EMBL" id="ALH79432.1"/>
    </source>
</evidence>
<dbReference type="RefSeq" id="WP_054586888.1">
    <property type="nucleotide sequence ID" value="NZ_CP012700.1"/>
</dbReference>
<dbReference type="PANTHER" id="PTHR30388:SF4">
    <property type="entry name" value="MOLYBDENUM COFACTOR INSERTION CHAPERONE PAOD"/>
    <property type="match status" value="1"/>
</dbReference>